<name>A0A248JQ47_9PROT</name>
<accession>A0A248JQ47</accession>
<sequence length="749" mass="81287">MTLINGMEPTRREFALMAGAALAAAGTGTASAAPRPGVGAYPPDAWHQRMKRIVHVNFNERDPETFDVGKWADYLASCQAQMTYLSGTNVVAFYPTGLPDLPVSAWLKGRDVFGECVAAAKARGIRVMGRFSIDIAKSQLADRHPDWFCRTQDGALVRRSLVGAPDDPSASSEFAPTCQFSDYYTTFVPALFDEVLSRYPIDGIYSNGWPSPDAVVCYCPICRTIGDPHSRAYEDAFLKRAVELWGRYDALVKKHDARLIFTGNLGGGFRGGTLDLSALAATAPWFMADNQGRGGIGAPAWDASQQTRIGKAIVGNSPGGKGGDRPVTNITAGYEIAGDIRWRNVTGNAVEVRSRIHQTLAAGGVVHYHWLGYQQGFIEDRRWQKVGREVLAWQAANDRHFHNRRSIASVALVVSQRGNRLYDPPVGTDTLDAVQGMYQLLTEARIPFDVVLDRDLNAATLGRYQSLVLPNIALMGDAQAAAVTAFAKAGGGVLATFETGLYDEGGRPRDDFALGALFGMRRAGKRESFGQAATPNQPRFPGSSAIQRIERRHPILAGFEETDWIQGSSCRVPITIDGPPLLTHVAQYPWYPTEGVYSRQPHTGQPTLAVREAGGARLVYLAADVEAGYWRSGAADLGDLVTNALRWLAPAPPITVQGPGLVEVFGWETEPGYALHLVNHTNPGFRATAARGLSPLGPQLVRMTLPSPRPIRQASLLRAGQPLPLRQEGAVVEFTVPSLDEYEVVALEI</sequence>
<dbReference type="GO" id="GO:0004565">
    <property type="term" value="F:beta-galactosidase activity"/>
    <property type="evidence" value="ECO:0007669"/>
    <property type="project" value="InterPro"/>
</dbReference>
<dbReference type="Proteomes" id="UP000197153">
    <property type="component" value="Chromosome 1"/>
</dbReference>
<organism evidence="2 3">
    <name type="scientific">Nitrospirillum viridazoti CBAmc</name>
    <dbReference type="NCBI Taxonomy" id="1441467"/>
    <lineage>
        <taxon>Bacteria</taxon>
        <taxon>Pseudomonadati</taxon>
        <taxon>Pseudomonadota</taxon>
        <taxon>Alphaproteobacteria</taxon>
        <taxon>Rhodospirillales</taxon>
        <taxon>Azospirillaceae</taxon>
        <taxon>Nitrospirillum</taxon>
        <taxon>Nitrospirillum viridazoti</taxon>
    </lineage>
</organism>
<dbReference type="PROSITE" id="PS51318">
    <property type="entry name" value="TAT"/>
    <property type="match status" value="1"/>
</dbReference>
<dbReference type="EMBL" id="CP022110">
    <property type="protein sequence ID" value="ASG20364.1"/>
    <property type="molecule type" value="Genomic_DNA"/>
</dbReference>
<dbReference type="InterPro" id="IPR013738">
    <property type="entry name" value="Beta_galactosidase_Trimer"/>
</dbReference>
<feature type="domain" description="Beta-galactosidase trimerisation" evidence="1">
    <location>
        <begin position="427"/>
        <end position="517"/>
    </location>
</feature>
<dbReference type="Gene3D" id="3.20.20.80">
    <property type="entry name" value="Glycosidases"/>
    <property type="match status" value="1"/>
</dbReference>
<dbReference type="InterPro" id="IPR029062">
    <property type="entry name" value="Class_I_gatase-like"/>
</dbReference>
<evidence type="ECO:0000259" key="1">
    <source>
        <dbReference type="Pfam" id="PF08532"/>
    </source>
</evidence>
<evidence type="ECO:0000313" key="3">
    <source>
        <dbReference type="Proteomes" id="UP000197153"/>
    </source>
</evidence>
<evidence type="ECO:0000313" key="2">
    <source>
        <dbReference type="EMBL" id="ASG20364.1"/>
    </source>
</evidence>
<dbReference type="RefSeq" id="WP_088871237.1">
    <property type="nucleotide sequence ID" value="NZ_CP022110.1"/>
</dbReference>
<reference evidence="2 3" key="1">
    <citation type="submission" date="2017-06" db="EMBL/GenBank/DDBJ databases">
        <title>Complete genome sequence of Nitrospirillum amazonense strain CBAmC, an endophytic nitrogen-fixing and plant growth-promoting bacterium, isolated from sugarcane.</title>
        <authorList>
            <person name="Schwab S."/>
            <person name="dos Santos Teixeira K.R."/>
            <person name="Simoes Araujo J.L."/>
            <person name="Soares Vidal M."/>
            <person name="Borges de Freitas H.R."/>
            <person name="Rivello Crivelaro A.L."/>
            <person name="Bueno de Camargo Nunes A."/>
            <person name="dos Santos C.M."/>
            <person name="Palmeira da Silva Rosa D."/>
            <person name="da Silva Padilha D."/>
            <person name="da Silva E."/>
            <person name="Araujo Terra L."/>
            <person name="Soares Mendes V."/>
            <person name="Farinelli L."/>
            <person name="Magalhaes Cruz L."/>
            <person name="Baldani J.I."/>
        </authorList>
    </citation>
    <scope>NUCLEOTIDE SEQUENCE [LARGE SCALE GENOMIC DNA]</scope>
    <source>
        <strain evidence="2 3">CBAmC</strain>
    </source>
</reference>
<dbReference type="Gene3D" id="3.40.50.880">
    <property type="match status" value="1"/>
</dbReference>
<dbReference type="AlphaFoldDB" id="A0A248JQ47"/>
<dbReference type="InterPro" id="IPR017853">
    <property type="entry name" value="GH"/>
</dbReference>
<dbReference type="SUPFAM" id="SSF52317">
    <property type="entry name" value="Class I glutamine amidotransferase-like"/>
    <property type="match status" value="1"/>
</dbReference>
<dbReference type="InterPro" id="IPR028212">
    <property type="entry name" value="GHL6"/>
</dbReference>
<dbReference type="GO" id="GO:0005975">
    <property type="term" value="P:carbohydrate metabolic process"/>
    <property type="evidence" value="ECO:0007669"/>
    <property type="project" value="InterPro"/>
</dbReference>
<dbReference type="SUPFAM" id="SSF51445">
    <property type="entry name" value="(Trans)glycosidases"/>
    <property type="match status" value="1"/>
</dbReference>
<gene>
    <name evidence="2" type="ORF">Y958_05680</name>
</gene>
<dbReference type="CDD" id="cd03143">
    <property type="entry name" value="A4_beta-galactosidase_middle_domain"/>
    <property type="match status" value="1"/>
</dbReference>
<protein>
    <recommendedName>
        <fullName evidence="1">Beta-galactosidase trimerisation domain-containing protein</fullName>
    </recommendedName>
</protein>
<dbReference type="Pfam" id="PF08532">
    <property type="entry name" value="Glyco_hydro_42M"/>
    <property type="match status" value="1"/>
</dbReference>
<keyword evidence="3" id="KW-1185">Reference proteome</keyword>
<dbReference type="InterPro" id="IPR006311">
    <property type="entry name" value="TAT_signal"/>
</dbReference>
<proteinExistence type="predicted"/>
<dbReference type="Pfam" id="PF14871">
    <property type="entry name" value="GHL6"/>
    <property type="match status" value="1"/>
</dbReference>
<dbReference type="KEGG" id="nao:Y958_05680"/>